<dbReference type="RefSeq" id="WP_167166847.1">
    <property type="nucleotide sequence ID" value="NZ_JAAOYM010000001.1"/>
</dbReference>
<name>A0A7X5ZPB1_9PSEU</name>
<organism evidence="1 2">
    <name type="scientific">Saccharomonospora amisosensis</name>
    <dbReference type="NCBI Taxonomy" id="1128677"/>
    <lineage>
        <taxon>Bacteria</taxon>
        <taxon>Bacillati</taxon>
        <taxon>Actinomycetota</taxon>
        <taxon>Actinomycetes</taxon>
        <taxon>Pseudonocardiales</taxon>
        <taxon>Pseudonocardiaceae</taxon>
        <taxon>Saccharomonospora</taxon>
    </lineage>
</organism>
<keyword evidence="2" id="KW-1185">Reference proteome</keyword>
<accession>A0A7X5ZPB1</accession>
<comment type="caution">
    <text evidence="1">The sequence shown here is derived from an EMBL/GenBank/DDBJ whole genome shotgun (WGS) entry which is preliminary data.</text>
</comment>
<protein>
    <submittedName>
        <fullName evidence="1">Uncharacterized protein</fullName>
    </submittedName>
</protein>
<evidence type="ECO:0000313" key="2">
    <source>
        <dbReference type="Proteomes" id="UP000545493"/>
    </source>
</evidence>
<evidence type="ECO:0000313" key="1">
    <source>
        <dbReference type="EMBL" id="NIJ10613.1"/>
    </source>
</evidence>
<dbReference type="EMBL" id="JAAOYM010000001">
    <property type="protein sequence ID" value="NIJ10613.1"/>
    <property type="molecule type" value="Genomic_DNA"/>
</dbReference>
<dbReference type="AlphaFoldDB" id="A0A7X5ZPB1"/>
<dbReference type="Proteomes" id="UP000545493">
    <property type="component" value="Unassembled WGS sequence"/>
</dbReference>
<reference evidence="1 2" key="1">
    <citation type="submission" date="2020-03" db="EMBL/GenBank/DDBJ databases">
        <title>Sequencing the genomes of 1000 actinobacteria strains.</title>
        <authorList>
            <person name="Klenk H.-P."/>
        </authorList>
    </citation>
    <scope>NUCLEOTIDE SEQUENCE [LARGE SCALE GENOMIC DNA]</scope>
    <source>
        <strain evidence="1 2">DSM 45685</strain>
    </source>
</reference>
<proteinExistence type="predicted"/>
<sequence>MSTLDSGSESREYQVIPITTPSRAELWQRNQLARSLLSHRPCSTETTRLVLAVLDGTAEAR</sequence>
<gene>
    <name evidence="1" type="ORF">FHU38_000957</name>
</gene>